<dbReference type="InterPro" id="IPR006073">
    <property type="entry name" value="GTP-bd"/>
</dbReference>
<dbReference type="InterPro" id="IPR027417">
    <property type="entry name" value="P-loop_NTPase"/>
</dbReference>
<name>A0A257LUZ2_UNCW3</name>
<feature type="binding site" evidence="10">
    <location>
        <begin position="251"/>
        <end position="257"/>
    </location>
    <ligand>
        <name>GTP</name>
        <dbReference type="ChEBI" id="CHEBI:37565"/>
    </ligand>
</feature>
<evidence type="ECO:0000313" key="14">
    <source>
        <dbReference type="Proteomes" id="UP000216312"/>
    </source>
</evidence>
<dbReference type="InterPro" id="IPR031168">
    <property type="entry name" value="G_TrmE"/>
</dbReference>
<evidence type="ECO:0000256" key="10">
    <source>
        <dbReference type="HAMAP-Rule" id="MF_00379"/>
    </source>
</evidence>
<dbReference type="GO" id="GO:0002098">
    <property type="term" value="P:tRNA wobble uridine modification"/>
    <property type="evidence" value="ECO:0007669"/>
    <property type="project" value="TreeGrafter"/>
</dbReference>
<feature type="domain" description="TrmE-type G" evidence="12">
    <location>
        <begin position="222"/>
        <end position="379"/>
    </location>
</feature>
<dbReference type="FunFam" id="3.40.50.300:FF:001376">
    <property type="entry name" value="tRNA modification GTPase MnmE"/>
    <property type="match status" value="1"/>
</dbReference>
<comment type="function">
    <text evidence="10">Exhibits a very high intrinsic GTPase hydrolysis rate. Involved in the addition of a carboxymethylaminomethyl (cmnm) group at the wobble position (U34) of certain tRNAs, forming tRNA-cmnm(5)s(2)U34.</text>
</comment>
<feature type="binding site" evidence="10">
    <location>
        <position position="236"/>
    </location>
    <ligand>
        <name>Mg(2+)</name>
        <dbReference type="ChEBI" id="CHEBI:18420"/>
    </ligand>
</feature>
<dbReference type="Pfam" id="PF10396">
    <property type="entry name" value="TrmE_N"/>
    <property type="match status" value="1"/>
</dbReference>
<dbReference type="PANTHER" id="PTHR42714">
    <property type="entry name" value="TRNA MODIFICATION GTPASE GTPBP3"/>
    <property type="match status" value="1"/>
</dbReference>
<dbReference type="InterPro" id="IPR027368">
    <property type="entry name" value="MnmE_dom2"/>
</dbReference>
<dbReference type="Gene3D" id="3.30.1360.120">
    <property type="entry name" value="Probable tRNA modification gtpase trme, domain 1"/>
    <property type="match status" value="1"/>
</dbReference>
<keyword evidence="5 10" id="KW-0547">Nucleotide-binding</keyword>
<dbReference type="EC" id="3.6.-.-" evidence="10"/>
<dbReference type="CDD" id="cd04164">
    <property type="entry name" value="trmE"/>
    <property type="match status" value="1"/>
</dbReference>
<feature type="binding site" evidence="10">
    <location>
        <position position="257"/>
    </location>
    <ligand>
        <name>Mg(2+)</name>
        <dbReference type="ChEBI" id="CHEBI:18420"/>
    </ligand>
</feature>
<proteinExistence type="inferred from homology"/>
<dbReference type="Pfam" id="PF01926">
    <property type="entry name" value="MMR_HSR1"/>
    <property type="match status" value="1"/>
</dbReference>
<keyword evidence="6 10" id="KW-0378">Hydrolase</keyword>
<evidence type="ECO:0000256" key="11">
    <source>
        <dbReference type="RuleBase" id="RU003313"/>
    </source>
</evidence>
<dbReference type="GO" id="GO:0046872">
    <property type="term" value="F:metal ion binding"/>
    <property type="evidence" value="ECO:0007669"/>
    <property type="project" value="UniProtKB-KW"/>
</dbReference>
<dbReference type="GO" id="GO:0003924">
    <property type="term" value="F:GTPase activity"/>
    <property type="evidence" value="ECO:0007669"/>
    <property type="project" value="UniProtKB-UniRule"/>
</dbReference>
<dbReference type="InterPro" id="IPR005225">
    <property type="entry name" value="Small_GTP-bd"/>
</dbReference>
<comment type="caution">
    <text evidence="13">The sequence shown here is derived from an EMBL/GenBank/DDBJ whole genome shotgun (WGS) entry which is preliminary data.</text>
</comment>
<comment type="subunit">
    <text evidence="10">Homodimer. Heterotetramer of two MnmE and two MnmG subunits.</text>
</comment>
<dbReference type="NCBIfam" id="NF003661">
    <property type="entry name" value="PRK05291.1-3"/>
    <property type="match status" value="1"/>
</dbReference>
<dbReference type="HAMAP" id="MF_00379">
    <property type="entry name" value="GTPase_MnmE"/>
    <property type="match status" value="1"/>
</dbReference>
<dbReference type="Pfam" id="PF12631">
    <property type="entry name" value="MnmE_helical"/>
    <property type="match status" value="1"/>
</dbReference>
<evidence type="ECO:0000313" key="13">
    <source>
        <dbReference type="EMBL" id="OYV03467.1"/>
    </source>
</evidence>
<dbReference type="NCBIfam" id="TIGR00231">
    <property type="entry name" value="small_GTP"/>
    <property type="match status" value="1"/>
</dbReference>
<accession>A0A257LUZ2</accession>
<reference evidence="14" key="1">
    <citation type="submission" date="2017-07" db="EMBL/GenBank/DDBJ databases">
        <title>Novel pathways for hydrocarbon cycling and metabolic interdependencies in hydrothermal sediment communities.</title>
        <authorList>
            <person name="Dombrowski N."/>
            <person name="Seitz K."/>
            <person name="Teske A."/>
            <person name="Baker B."/>
        </authorList>
    </citation>
    <scope>NUCLEOTIDE SEQUENCE [LARGE SCALE GENOMIC DNA]</scope>
</reference>
<evidence type="ECO:0000256" key="6">
    <source>
        <dbReference type="ARBA" id="ARBA00022801"/>
    </source>
</evidence>
<dbReference type="Gene3D" id="3.40.50.300">
    <property type="entry name" value="P-loop containing nucleotide triphosphate hydrolases"/>
    <property type="match status" value="1"/>
</dbReference>
<keyword evidence="7 10" id="KW-0460">Magnesium</keyword>
<evidence type="ECO:0000256" key="4">
    <source>
        <dbReference type="ARBA" id="ARBA00022723"/>
    </source>
</evidence>
<feature type="binding site" evidence="10">
    <location>
        <begin position="232"/>
        <end position="237"/>
    </location>
    <ligand>
        <name>GTP</name>
        <dbReference type="ChEBI" id="CHEBI:37565"/>
    </ligand>
</feature>
<evidence type="ECO:0000256" key="8">
    <source>
        <dbReference type="ARBA" id="ARBA00022958"/>
    </source>
</evidence>
<keyword evidence="9 10" id="KW-0342">GTP-binding</keyword>
<keyword evidence="8 10" id="KW-0630">Potassium</keyword>
<keyword evidence="4 10" id="KW-0479">Metal-binding</keyword>
<feature type="binding site" evidence="10">
    <location>
        <position position="88"/>
    </location>
    <ligand>
        <name>(6S)-5-formyl-5,6,7,8-tetrahydrofolate</name>
        <dbReference type="ChEBI" id="CHEBI:57457"/>
    </ligand>
</feature>
<evidence type="ECO:0000256" key="7">
    <source>
        <dbReference type="ARBA" id="ARBA00022842"/>
    </source>
</evidence>
<dbReference type="PROSITE" id="PS51709">
    <property type="entry name" value="G_TRME"/>
    <property type="match status" value="1"/>
</dbReference>
<dbReference type="EMBL" id="NMUJ01000005">
    <property type="protein sequence ID" value="OYV03467.1"/>
    <property type="molecule type" value="Genomic_DNA"/>
</dbReference>
<evidence type="ECO:0000259" key="12">
    <source>
        <dbReference type="PROSITE" id="PS51709"/>
    </source>
</evidence>
<comment type="subcellular location">
    <subcellularLocation>
        <location evidence="10">Cytoplasm</location>
    </subcellularLocation>
</comment>
<dbReference type="SUPFAM" id="SSF52540">
    <property type="entry name" value="P-loop containing nucleoside triphosphate hydrolases"/>
    <property type="match status" value="1"/>
</dbReference>
<organism evidence="13 14">
    <name type="scientific">candidate division WOR-3 bacterium 4484_18</name>
    <dbReference type="NCBI Taxonomy" id="2020626"/>
    <lineage>
        <taxon>Bacteria</taxon>
        <taxon>Bacteria division WOR-3</taxon>
    </lineage>
</organism>
<dbReference type="Proteomes" id="UP000216312">
    <property type="component" value="Unassembled WGS sequence"/>
</dbReference>
<dbReference type="InterPro" id="IPR004520">
    <property type="entry name" value="GTPase_MnmE"/>
</dbReference>
<comment type="similarity">
    <text evidence="1 10 11">Belongs to the TRAFAC class TrmE-Era-EngA-EngB-Septin-like GTPase superfamily. TrmE GTPase family.</text>
</comment>
<dbReference type="GO" id="GO:0042802">
    <property type="term" value="F:identical protein binding"/>
    <property type="evidence" value="ECO:0007669"/>
    <property type="project" value="UniProtKB-ARBA"/>
</dbReference>
<sequence length="453" mass="50194">MIVGIDDTIAAIATPLGESAIGIVRLTGKDAFKVVDKIFRGKTKIMDAPTHTIHYGKIVDPATDKVVDEVLVMVMRAPHTYTREDMVEINAHGGQAPLRKILELLLKHGARLAQPGEFTQRAVLHGRIDLTQAQAVLEIVRAKTEEALYEAVAQLEGKLSTRMDELKDRLVDILTQLEFVIDFPDDADDTLVAGMYERLCNIRDSIATLLEAAQRGKLLREGMELAIIGRPNVGKSSVFNALLEEERAIVTPYPGTTRDLLEGWIDVKGVPVKLVDTAGIRETSDPVEQLGVERARRAVMRAWGIIYVFDQSEGILDEDIDTIKRLPNKPIIGVLNKNDLPSKVDGKALKRFNFPIVSVSALKHRNISELVSTIANSLDMQPSTYVMLHEYQVEALREAHAALTRICEGWHELTLDLVAYEVRCAINALGKITGEVTSEDIFDRIFASFCVGK</sequence>
<keyword evidence="2 10" id="KW-0963">Cytoplasm</keyword>
<dbReference type="Gene3D" id="1.20.120.430">
    <property type="entry name" value="tRNA modification GTPase MnmE domain 2"/>
    <property type="match status" value="1"/>
</dbReference>
<evidence type="ECO:0000256" key="5">
    <source>
        <dbReference type="ARBA" id="ARBA00022741"/>
    </source>
</evidence>
<keyword evidence="3 10" id="KW-0819">tRNA processing</keyword>
<dbReference type="CDD" id="cd14858">
    <property type="entry name" value="TrmE_N"/>
    <property type="match status" value="1"/>
</dbReference>
<feature type="binding site" evidence="10">
    <location>
        <position position="25"/>
    </location>
    <ligand>
        <name>(6S)-5-formyl-5,6,7,8-tetrahydrofolate</name>
        <dbReference type="ChEBI" id="CHEBI:57457"/>
    </ligand>
</feature>
<dbReference type="InterPro" id="IPR018948">
    <property type="entry name" value="GTP-bd_TrmE_N"/>
</dbReference>
<dbReference type="InterPro" id="IPR025867">
    <property type="entry name" value="MnmE_helical"/>
</dbReference>
<evidence type="ECO:0000256" key="1">
    <source>
        <dbReference type="ARBA" id="ARBA00011043"/>
    </source>
</evidence>
<dbReference type="PANTHER" id="PTHR42714:SF2">
    <property type="entry name" value="TRNA MODIFICATION GTPASE GTPBP3, MITOCHONDRIAL"/>
    <property type="match status" value="1"/>
</dbReference>
<dbReference type="GO" id="GO:0005525">
    <property type="term" value="F:GTP binding"/>
    <property type="evidence" value="ECO:0007669"/>
    <property type="project" value="UniProtKB-UniRule"/>
</dbReference>
<protein>
    <recommendedName>
        <fullName evidence="10">tRNA modification GTPase MnmE</fullName>
        <ecNumber evidence="10">3.6.-.-</ecNumber>
    </recommendedName>
</protein>
<feature type="binding site" evidence="10">
    <location>
        <begin position="276"/>
        <end position="279"/>
    </location>
    <ligand>
        <name>GTP</name>
        <dbReference type="ChEBI" id="CHEBI:37565"/>
    </ligand>
</feature>
<dbReference type="NCBIfam" id="TIGR00450">
    <property type="entry name" value="mnmE_trmE_thdF"/>
    <property type="match status" value="1"/>
</dbReference>
<evidence type="ECO:0000256" key="3">
    <source>
        <dbReference type="ARBA" id="ARBA00022694"/>
    </source>
</evidence>
<dbReference type="GO" id="GO:0005829">
    <property type="term" value="C:cytosol"/>
    <property type="evidence" value="ECO:0007669"/>
    <property type="project" value="TreeGrafter"/>
</dbReference>
<dbReference type="GO" id="GO:0030488">
    <property type="term" value="P:tRNA methylation"/>
    <property type="evidence" value="ECO:0007669"/>
    <property type="project" value="TreeGrafter"/>
</dbReference>
<evidence type="ECO:0000256" key="9">
    <source>
        <dbReference type="ARBA" id="ARBA00023134"/>
    </source>
</evidence>
<dbReference type="FunFam" id="3.30.1360.120:FF:000003">
    <property type="entry name" value="tRNA modification GTPase MnmE"/>
    <property type="match status" value="1"/>
</dbReference>
<comment type="cofactor">
    <cofactor evidence="10">
        <name>K(+)</name>
        <dbReference type="ChEBI" id="CHEBI:29103"/>
    </cofactor>
    <text evidence="10">Binds 1 potassium ion per subunit.</text>
</comment>
<evidence type="ECO:0000256" key="2">
    <source>
        <dbReference type="ARBA" id="ARBA00022490"/>
    </source>
</evidence>
<dbReference type="InterPro" id="IPR027266">
    <property type="entry name" value="TrmE/GcvT-like"/>
</dbReference>
<feature type="binding site" evidence="10">
    <location>
        <position position="453"/>
    </location>
    <ligand>
        <name>(6S)-5-formyl-5,6,7,8-tetrahydrofolate</name>
        <dbReference type="ChEBI" id="CHEBI:57457"/>
    </ligand>
</feature>
<dbReference type="AlphaFoldDB" id="A0A257LUZ2"/>
<gene>
    <name evidence="10 13" type="primary">trmE</name>
    <name evidence="10" type="synonym">mnmE</name>
    <name evidence="13" type="ORF">CGW93_00745</name>
</gene>
<feature type="binding site" evidence="10">
    <location>
        <position position="127"/>
    </location>
    <ligand>
        <name>(6S)-5-formyl-5,6,7,8-tetrahydrofolate</name>
        <dbReference type="ChEBI" id="CHEBI:57457"/>
    </ligand>
</feature>
<comment type="caution">
    <text evidence="10">Lacks conserved residue(s) required for the propagation of feature annotation.</text>
</comment>